<dbReference type="EMBL" id="UGGU01000003">
    <property type="protein sequence ID" value="STO31120.1"/>
    <property type="molecule type" value="Genomic_DNA"/>
</dbReference>
<sequence length="108" mass="12456">MKLVLSKILNTSVLVSPKKAYQLYKIIAKRIKLNKPINIDFYGIQGVTLAFMYIVFSNVAKDCGKSAKELRKLISISNVSCNLMEEMKYLRDNYEKLSLKFSTLEYAY</sequence>
<feature type="domain" description="DUF4325" evidence="1">
    <location>
        <begin position="22"/>
        <end position="80"/>
    </location>
</feature>
<evidence type="ECO:0000313" key="3">
    <source>
        <dbReference type="Proteomes" id="UP000255328"/>
    </source>
</evidence>
<name>A0A377GVV4_9FUSO</name>
<dbReference type="Pfam" id="PF14213">
    <property type="entry name" value="DUF4325"/>
    <property type="match status" value="1"/>
</dbReference>
<dbReference type="Proteomes" id="UP000255328">
    <property type="component" value="Unassembled WGS sequence"/>
</dbReference>
<evidence type="ECO:0000259" key="1">
    <source>
        <dbReference type="Pfam" id="PF14213"/>
    </source>
</evidence>
<proteinExistence type="predicted"/>
<reference evidence="2 3" key="1">
    <citation type="submission" date="2018-06" db="EMBL/GenBank/DDBJ databases">
        <authorList>
            <consortium name="Pathogen Informatics"/>
            <person name="Doyle S."/>
        </authorList>
    </citation>
    <scope>NUCLEOTIDE SEQUENCE [LARGE SCALE GENOMIC DNA]</scope>
    <source>
        <strain evidence="2 3">NCTC10723</strain>
    </source>
</reference>
<dbReference type="AlphaFoldDB" id="A0A377GVV4"/>
<accession>A0A377GVV4</accession>
<gene>
    <name evidence="2" type="ORF">NCTC10723_00560</name>
</gene>
<dbReference type="InterPro" id="IPR025474">
    <property type="entry name" value="DUF4325"/>
</dbReference>
<evidence type="ECO:0000313" key="2">
    <source>
        <dbReference type="EMBL" id="STO31120.1"/>
    </source>
</evidence>
<keyword evidence="3" id="KW-1185">Reference proteome</keyword>
<dbReference type="OrthoDB" id="92849at2"/>
<protein>
    <recommendedName>
        <fullName evidence="1">DUF4325 domain-containing protein</fullName>
    </recommendedName>
</protein>
<organism evidence="2 3">
    <name type="scientific">Fusobacterium necrogenes</name>
    <dbReference type="NCBI Taxonomy" id="858"/>
    <lineage>
        <taxon>Bacteria</taxon>
        <taxon>Fusobacteriati</taxon>
        <taxon>Fusobacteriota</taxon>
        <taxon>Fusobacteriia</taxon>
        <taxon>Fusobacteriales</taxon>
        <taxon>Fusobacteriaceae</taxon>
        <taxon>Fusobacterium</taxon>
    </lineage>
</organism>
<dbReference type="RefSeq" id="WP_115269134.1">
    <property type="nucleotide sequence ID" value="NZ_CASFEE010000007.1"/>
</dbReference>